<keyword evidence="4" id="KW-0472">Membrane</keyword>
<proteinExistence type="inferred from homology"/>
<keyword evidence="6 7" id="KW-0449">Lipoprotein</keyword>
<evidence type="ECO:0000256" key="3">
    <source>
        <dbReference type="ARBA" id="ARBA00022729"/>
    </source>
</evidence>
<reference evidence="7" key="1">
    <citation type="submission" date="2021-01" db="EMBL/GenBank/DDBJ databases">
        <title>Modified the classification status of verrucomicrobia.</title>
        <authorList>
            <person name="Feng X."/>
        </authorList>
    </citation>
    <scope>NUCLEOTIDE SEQUENCE</scope>
    <source>
        <strain evidence="7">5K15</strain>
    </source>
</reference>
<name>A0AAE2SA75_9BACT</name>
<keyword evidence="5" id="KW-0564">Palmitate</keyword>
<dbReference type="Pfam" id="PF08085">
    <property type="entry name" value="Entericidin"/>
    <property type="match status" value="1"/>
</dbReference>
<dbReference type="InterPro" id="IPR012556">
    <property type="entry name" value="Entericidin"/>
</dbReference>
<evidence type="ECO:0000256" key="4">
    <source>
        <dbReference type="ARBA" id="ARBA00023136"/>
    </source>
</evidence>
<evidence type="ECO:0000313" key="7">
    <source>
        <dbReference type="EMBL" id="MBK1854093.1"/>
    </source>
</evidence>
<gene>
    <name evidence="7" type="ORF">JIN83_03940</name>
</gene>
<evidence type="ECO:0000256" key="6">
    <source>
        <dbReference type="ARBA" id="ARBA00023288"/>
    </source>
</evidence>
<keyword evidence="3" id="KW-0732">Signal</keyword>
<dbReference type="AlphaFoldDB" id="A0AAE2SA75"/>
<dbReference type="GO" id="GO:0016020">
    <property type="term" value="C:membrane"/>
    <property type="evidence" value="ECO:0007669"/>
    <property type="project" value="InterPro"/>
</dbReference>
<evidence type="ECO:0000256" key="1">
    <source>
        <dbReference type="ARBA" id="ARBA00010296"/>
    </source>
</evidence>
<keyword evidence="2" id="KW-1003">Cell membrane</keyword>
<dbReference type="Proteomes" id="UP000634206">
    <property type="component" value="Unassembled WGS sequence"/>
</dbReference>
<comment type="similarity">
    <text evidence="1">Belongs to the EcnA/EcnB lipoprotein family.</text>
</comment>
<accession>A0AAE2SA75</accession>
<evidence type="ECO:0000256" key="5">
    <source>
        <dbReference type="ARBA" id="ARBA00023139"/>
    </source>
</evidence>
<organism evidence="7 8">
    <name type="scientific">Oceaniferula flava</name>
    <dbReference type="NCBI Taxonomy" id="2800421"/>
    <lineage>
        <taxon>Bacteria</taxon>
        <taxon>Pseudomonadati</taxon>
        <taxon>Verrucomicrobiota</taxon>
        <taxon>Verrucomicrobiia</taxon>
        <taxon>Verrucomicrobiales</taxon>
        <taxon>Verrucomicrobiaceae</taxon>
        <taxon>Oceaniferula</taxon>
    </lineage>
</organism>
<evidence type="ECO:0000256" key="2">
    <source>
        <dbReference type="ARBA" id="ARBA00022475"/>
    </source>
</evidence>
<protein>
    <submittedName>
        <fullName evidence="7">Entericidin A/B family lipoprotein</fullName>
    </submittedName>
</protein>
<comment type="caution">
    <text evidence="7">The sequence shown here is derived from an EMBL/GenBank/DDBJ whole genome shotgun (WGS) entry which is preliminary data.</text>
</comment>
<dbReference type="GO" id="GO:0009636">
    <property type="term" value="P:response to toxic substance"/>
    <property type="evidence" value="ECO:0007669"/>
    <property type="project" value="InterPro"/>
</dbReference>
<evidence type="ECO:0000313" key="8">
    <source>
        <dbReference type="Proteomes" id="UP000634206"/>
    </source>
</evidence>
<sequence>MTSCNTIAGVGKDIQRGGAALENTALSR</sequence>
<dbReference type="EMBL" id="JAENIG010000002">
    <property type="protein sequence ID" value="MBK1854093.1"/>
    <property type="molecule type" value="Genomic_DNA"/>
</dbReference>
<keyword evidence="8" id="KW-1185">Reference proteome</keyword>